<dbReference type="EMBL" id="JAAAMV010000029">
    <property type="protein sequence ID" value="NBD27682.1"/>
    <property type="molecule type" value="Genomic_DNA"/>
</dbReference>
<accession>A0ABW9XY85</accession>
<keyword evidence="1" id="KW-0472">Membrane</keyword>
<name>A0ABW9XY85_9BACL</name>
<proteinExistence type="predicted"/>
<feature type="transmembrane region" description="Helical" evidence="1">
    <location>
        <begin position="33"/>
        <end position="52"/>
    </location>
</feature>
<reference evidence="2 3" key="1">
    <citation type="submission" date="2020-01" db="EMBL/GenBank/DDBJ databases">
        <title>Paenibacillus soybeanensis sp. nov. isolated from the nodules of soybean (Glycine max(L.) Merr).</title>
        <authorList>
            <person name="Wang H."/>
        </authorList>
    </citation>
    <scope>NUCLEOTIDE SEQUENCE [LARGE SCALE GENOMIC DNA]</scope>
    <source>
        <strain evidence="2 3">T1</strain>
    </source>
</reference>
<feature type="transmembrane region" description="Helical" evidence="1">
    <location>
        <begin position="6"/>
        <end position="24"/>
    </location>
</feature>
<gene>
    <name evidence="2" type="ORF">GT019_27735</name>
</gene>
<dbReference type="RefSeq" id="WP_161746702.1">
    <property type="nucleotide sequence ID" value="NZ_JAAAMV010000029.1"/>
</dbReference>
<evidence type="ECO:0000313" key="3">
    <source>
        <dbReference type="Proteomes" id="UP000665561"/>
    </source>
</evidence>
<dbReference type="Proteomes" id="UP000665561">
    <property type="component" value="Unassembled WGS sequence"/>
</dbReference>
<keyword evidence="3" id="KW-1185">Reference proteome</keyword>
<comment type="caution">
    <text evidence="2">The sequence shown here is derived from an EMBL/GenBank/DDBJ whole genome shotgun (WGS) entry which is preliminary data.</text>
</comment>
<keyword evidence="1" id="KW-0812">Transmembrane</keyword>
<evidence type="ECO:0000256" key="1">
    <source>
        <dbReference type="SAM" id="Phobius"/>
    </source>
</evidence>
<sequence>MTWYAIPSLLTLSLLIAGIQWRWTRQAPAKEKIVCLAMLGIGWTVGVLLYIYPHLPGPSQLVDLLFGRIGSMLITQGEADS</sequence>
<evidence type="ECO:0000313" key="2">
    <source>
        <dbReference type="EMBL" id="NBD27682.1"/>
    </source>
</evidence>
<protein>
    <submittedName>
        <fullName evidence="2">Uncharacterized protein</fullName>
    </submittedName>
</protein>
<keyword evidence="1" id="KW-1133">Transmembrane helix</keyword>
<organism evidence="2 3">
    <name type="scientific">Paenibacillus glycinis</name>
    <dbReference type="NCBI Taxonomy" id="2697035"/>
    <lineage>
        <taxon>Bacteria</taxon>
        <taxon>Bacillati</taxon>
        <taxon>Bacillota</taxon>
        <taxon>Bacilli</taxon>
        <taxon>Bacillales</taxon>
        <taxon>Paenibacillaceae</taxon>
        <taxon>Paenibacillus</taxon>
    </lineage>
</organism>